<proteinExistence type="predicted"/>
<evidence type="ECO:0000256" key="2">
    <source>
        <dbReference type="SAM" id="Phobius"/>
    </source>
</evidence>
<reference evidence="4" key="1">
    <citation type="submission" date="2021-01" db="EMBL/GenBank/DDBJ databases">
        <title>Whole genome shotgun sequence of Spirilliplanes yamanashiensis NBRC 15828.</title>
        <authorList>
            <person name="Komaki H."/>
            <person name="Tamura T."/>
        </authorList>
    </citation>
    <scope>NUCLEOTIDE SEQUENCE</scope>
    <source>
        <strain evidence="4">NBRC 15828</strain>
    </source>
</reference>
<feature type="region of interest" description="Disordered" evidence="1">
    <location>
        <begin position="301"/>
        <end position="338"/>
    </location>
</feature>
<evidence type="ECO:0000259" key="3">
    <source>
        <dbReference type="SMART" id="SM00860"/>
    </source>
</evidence>
<dbReference type="Pfam" id="PF09346">
    <property type="entry name" value="SMI1_KNR4"/>
    <property type="match status" value="1"/>
</dbReference>
<dbReference type="InterPro" id="IPR051873">
    <property type="entry name" value="KNR4/SMI1_regulator"/>
</dbReference>
<dbReference type="Gene3D" id="3.40.1580.10">
    <property type="entry name" value="SMI1/KNR4-like"/>
    <property type="match status" value="1"/>
</dbReference>
<name>A0A8J3Y535_9ACTN</name>
<feature type="domain" description="Knr4/Smi1-like" evidence="3">
    <location>
        <begin position="369"/>
        <end position="492"/>
    </location>
</feature>
<dbReference type="CDD" id="cd03109">
    <property type="entry name" value="DTBS"/>
    <property type="match status" value="1"/>
</dbReference>
<dbReference type="Pfam" id="PF13500">
    <property type="entry name" value="AAA_26"/>
    <property type="match status" value="1"/>
</dbReference>
<dbReference type="SUPFAM" id="SSF160631">
    <property type="entry name" value="SMI1/KNR4-like"/>
    <property type="match status" value="1"/>
</dbReference>
<dbReference type="Proteomes" id="UP000652013">
    <property type="component" value="Unassembled WGS sequence"/>
</dbReference>
<dbReference type="AlphaFoldDB" id="A0A8J3Y535"/>
<accession>A0A8J3Y535</accession>
<keyword evidence="2" id="KW-0812">Transmembrane</keyword>
<dbReference type="PANTHER" id="PTHR47432:SF1">
    <property type="entry name" value="CELL WALL ASSEMBLY REGULATOR SMI1"/>
    <property type="match status" value="1"/>
</dbReference>
<comment type="caution">
    <text evidence="4">The sequence shown here is derived from an EMBL/GenBank/DDBJ whole genome shotgun (WGS) entry which is preliminary data.</text>
</comment>
<protein>
    <recommendedName>
        <fullName evidence="3">Knr4/Smi1-like domain-containing protein</fullName>
    </recommendedName>
</protein>
<evidence type="ECO:0000313" key="5">
    <source>
        <dbReference type="Proteomes" id="UP000652013"/>
    </source>
</evidence>
<dbReference type="SUPFAM" id="SSF52540">
    <property type="entry name" value="P-loop containing nucleoside triphosphate hydrolases"/>
    <property type="match status" value="1"/>
</dbReference>
<organism evidence="4 5">
    <name type="scientific">Spirilliplanes yamanashiensis</name>
    <dbReference type="NCBI Taxonomy" id="42233"/>
    <lineage>
        <taxon>Bacteria</taxon>
        <taxon>Bacillati</taxon>
        <taxon>Actinomycetota</taxon>
        <taxon>Actinomycetes</taxon>
        <taxon>Micromonosporales</taxon>
        <taxon>Micromonosporaceae</taxon>
        <taxon>Spirilliplanes</taxon>
    </lineage>
</organism>
<dbReference type="InterPro" id="IPR037883">
    <property type="entry name" value="Knr4/Smi1-like_sf"/>
</dbReference>
<evidence type="ECO:0000313" key="4">
    <source>
        <dbReference type="EMBL" id="GIJ01956.1"/>
    </source>
</evidence>
<feature type="region of interest" description="Disordered" evidence="1">
    <location>
        <begin position="218"/>
        <end position="241"/>
    </location>
</feature>
<feature type="compositionally biased region" description="Pro residues" evidence="1">
    <location>
        <begin position="226"/>
        <end position="241"/>
    </location>
</feature>
<dbReference type="SMART" id="SM00860">
    <property type="entry name" value="SMI1_KNR4"/>
    <property type="match status" value="1"/>
</dbReference>
<keyword evidence="5" id="KW-1185">Reference proteome</keyword>
<feature type="transmembrane region" description="Helical" evidence="2">
    <location>
        <begin position="251"/>
        <end position="272"/>
    </location>
</feature>
<keyword evidence="2" id="KW-0472">Membrane</keyword>
<sequence length="520" mass="54863">MTWPGGGPWVVVTTSTQTDWATGLAALAAASAVPVAVLRLVRGGPGHGVLGPRRGVFTPGQGVFGPGRGVLGPPTAAGDVLGRLRGLATRVDVRTGGHHPPHVDGVVTIVRALERAHGLVLVGAPDGLLVPLGADGWTLVDVAKALRAPVVVVSGSSPGAAGHAALVLDALTRREVPATVLAVGDDPLPVDVAGRIPRRAVSEPDLIRAGAAGWLDPALHADGSRPPQPRPAPPPADAPAPARPLLTGRRFAIALVSLFVVLAAVLWTVPFVRAHTVAREQQRFITGWDTELDHRDAWAQPPGAYDNPEPPAPSLAPVTPEQVCPRNEPGVTPAEPDARTTARVNAAWARIERWLARHAPRTREELRRPASASAIADAQRRMSVDFPPDLVASLRRHDGSAPNRQGLTVPPLYTLLSLDEIVGEWEDVCGSEAEFYPDMMLDRRFVPIASDPGFGFAFADQSTQGYIGDYVWENGGPSFDGWPTSVAGLLEEMAHSLETGDEVRGAVPEVVDGRLGWSLD</sequence>
<keyword evidence="2" id="KW-1133">Transmembrane helix</keyword>
<gene>
    <name evidence="4" type="ORF">Sya03_13080</name>
</gene>
<evidence type="ECO:0000256" key="1">
    <source>
        <dbReference type="SAM" id="MobiDB-lite"/>
    </source>
</evidence>
<dbReference type="EMBL" id="BOOY01000007">
    <property type="protein sequence ID" value="GIJ01956.1"/>
    <property type="molecule type" value="Genomic_DNA"/>
</dbReference>
<dbReference type="Gene3D" id="3.40.50.300">
    <property type="entry name" value="P-loop containing nucleotide triphosphate hydrolases"/>
    <property type="match status" value="1"/>
</dbReference>
<dbReference type="RefSeq" id="WP_203937282.1">
    <property type="nucleotide sequence ID" value="NZ_BAAAGJ010000005.1"/>
</dbReference>
<dbReference type="InterPro" id="IPR018958">
    <property type="entry name" value="Knr4/Smi1-like_dom"/>
</dbReference>
<dbReference type="PANTHER" id="PTHR47432">
    <property type="entry name" value="CELL WALL ASSEMBLY REGULATOR SMI1"/>
    <property type="match status" value="1"/>
</dbReference>
<dbReference type="InterPro" id="IPR027417">
    <property type="entry name" value="P-loop_NTPase"/>
</dbReference>